<name>A0A1T4SXG1_9ACTN</name>
<keyword evidence="3" id="KW-1185">Reference proteome</keyword>
<dbReference type="STRING" id="1122192.SAMN02745673_04109"/>
<dbReference type="Pfam" id="PF03594">
    <property type="entry name" value="BenE"/>
    <property type="match status" value="1"/>
</dbReference>
<keyword evidence="1" id="KW-1133">Transmembrane helix</keyword>
<keyword evidence="1" id="KW-0472">Membrane</keyword>
<dbReference type="PANTHER" id="PTHR30199">
    <property type="entry name" value="MFS FAMILY TRANSPORTER, PREDICTED SUBSTRATE BENZOATE"/>
    <property type="match status" value="1"/>
</dbReference>
<sequence length="402" mass="40199">MSDSSRLAGSERLHLAGAGLVAALVGFSSSFVIVLAGLRAVGATQAQAASGLFVLCLAIGVAMLWLGHRYRIPITLAWSTPGAALLASTGEVAGGWPAAVGAFLLVGALVVLSGLVAPLGRAISQIPVPLAQAMLAGVLLSLCLAPVQGVAQQPLLVGPVVLVWLVMLVVARRWAVPAALFTALVVALGALRGGGAGVDPAVLLPVPEWTTPALTWQAVASVALPLFVVTMASQNVPGTAVLASFGYRTPWRSAMVTTGAATVLTGPFGGFAVNLAAISAALAAGPQAHPDPARRWRAAVAAGWSYLLLAVLSAALAAVIAAAPAGLVEAAAGLALITTLAASLKGALEEESWREAAAVTFLVAASGVTVAGIGSAFWALLAGLLMRGISGGPWRARSTAPR</sequence>
<dbReference type="PANTHER" id="PTHR30199:SF0">
    <property type="entry name" value="INNER MEMBRANE PROTEIN YDCO"/>
    <property type="match status" value="1"/>
</dbReference>
<keyword evidence="1" id="KW-0812">Transmembrane</keyword>
<dbReference type="AlphaFoldDB" id="A0A1T4SXG1"/>
<reference evidence="2 3" key="1">
    <citation type="submission" date="2017-02" db="EMBL/GenBank/DDBJ databases">
        <authorList>
            <person name="Peterson S.W."/>
        </authorList>
    </citation>
    <scope>NUCLEOTIDE SEQUENCE [LARGE SCALE GENOMIC DNA]</scope>
    <source>
        <strain evidence="2 3">DSM 45154</strain>
    </source>
</reference>
<dbReference type="EMBL" id="FUWS01000012">
    <property type="protein sequence ID" value="SKA32955.1"/>
    <property type="molecule type" value="Genomic_DNA"/>
</dbReference>
<gene>
    <name evidence="2" type="ORF">SAMN02745673_04109</name>
</gene>
<feature type="transmembrane region" description="Helical" evidence="1">
    <location>
        <begin position="48"/>
        <end position="66"/>
    </location>
</feature>
<feature type="transmembrane region" description="Helical" evidence="1">
    <location>
        <begin position="178"/>
        <end position="198"/>
    </location>
</feature>
<feature type="transmembrane region" description="Helical" evidence="1">
    <location>
        <begin position="128"/>
        <end position="147"/>
    </location>
</feature>
<evidence type="ECO:0000313" key="3">
    <source>
        <dbReference type="Proteomes" id="UP000190637"/>
    </source>
</evidence>
<feature type="transmembrane region" description="Helical" evidence="1">
    <location>
        <begin position="259"/>
        <end position="284"/>
    </location>
</feature>
<feature type="transmembrane region" description="Helical" evidence="1">
    <location>
        <begin position="12"/>
        <end position="36"/>
    </location>
</feature>
<feature type="transmembrane region" description="Helical" evidence="1">
    <location>
        <begin position="360"/>
        <end position="385"/>
    </location>
</feature>
<dbReference type="GO" id="GO:0042925">
    <property type="term" value="F:benzoate transmembrane transporter activity"/>
    <property type="evidence" value="ECO:0007669"/>
    <property type="project" value="InterPro"/>
</dbReference>
<evidence type="ECO:0000313" key="2">
    <source>
        <dbReference type="EMBL" id="SKA32955.1"/>
    </source>
</evidence>
<accession>A0A1T4SXG1</accession>
<dbReference type="Proteomes" id="UP000190637">
    <property type="component" value="Unassembled WGS sequence"/>
</dbReference>
<feature type="transmembrane region" description="Helical" evidence="1">
    <location>
        <begin position="218"/>
        <end position="247"/>
    </location>
</feature>
<feature type="transmembrane region" description="Helical" evidence="1">
    <location>
        <begin position="330"/>
        <end position="348"/>
    </location>
</feature>
<feature type="transmembrane region" description="Helical" evidence="1">
    <location>
        <begin position="96"/>
        <end position="116"/>
    </location>
</feature>
<dbReference type="NCBIfam" id="TIGR00843">
    <property type="entry name" value="benE"/>
    <property type="match status" value="1"/>
</dbReference>
<feature type="transmembrane region" description="Helical" evidence="1">
    <location>
        <begin position="153"/>
        <end position="171"/>
    </location>
</feature>
<feature type="transmembrane region" description="Helical" evidence="1">
    <location>
        <begin position="304"/>
        <end position="323"/>
    </location>
</feature>
<proteinExistence type="predicted"/>
<organism evidence="2 3">
    <name type="scientific">Marinactinospora thermotolerans DSM 45154</name>
    <dbReference type="NCBI Taxonomy" id="1122192"/>
    <lineage>
        <taxon>Bacteria</taxon>
        <taxon>Bacillati</taxon>
        <taxon>Actinomycetota</taxon>
        <taxon>Actinomycetes</taxon>
        <taxon>Streptosporangiales</taxon>
        <taxon>Nocardiopsidaceae</taxon>
        <taxon>Marinactinospora</taxon>
    </lineage>
</organism>
<dbReference type="InterPro" id="IPR004711">
    <property type="entry name" value="Benzoate_Transporter"/>
</dbReference>
<dbReference type="RefSeq" id="WP_078763363.1">
    <property type="nucleotide sequence ID" value="NZ_FUWS01000012.1"/>
</dbReference>
<protein>
    <submittedName>
        <fullName evidence="2">Benzoate membrane transport protein</fullName>
    </submittedName>
</protein>
<dbReference type="GO" id="GO:0005886">
    <property type="term" value="C:plasma membrane"/>
    <property type="evidence" value="ECO:0007669"/>
    <property type="project" value="TreeGrafter"/>
</dbReference>
<dbReference type="OrthoDB" id="9813854at2"/>
<evidence type="ECO:0000256" key="1">
    <source>
        <dbReference type="SAM" id="Phobius"/>
    </source>
</evidence>